<dbReference type="Proteomes" id="UP000823775">
    <property type="component" value="Unassembled WGS sequence"/>
</dbReference>
<proteinExistence type="predicted"/>
<gene>
    <name evidence="2" type="ORF">HAX54_000892</name>
</gene>
<name>A0ABS8T3L0_DATST</name>
<sequence length="110" mass="11545">MKQSRHGSDIICHGLGLPTRSGGPCGASPLRPAFSRRDNILVSPCHGLFRRTAPVLDQENGSSSRPGLCRVGQVPSSPSIPRTATRSPHLIGSACLDLEGDADVPTPQPL</sequence>
<reference evidence="2 3" key="1">
    <citation type="journal article" date="2021" name="BMC Genomics">
        <title>Datura genome reveals duplications of psychoactive alkaloid biosynthetic genes and high mutation rate following tissue culture.</title>
        <authorList>
            <person name="Rajewski A."/>
            <person name="Carter-House D."/>
            <person name="Stajich J."/>
            <person name="Litt A."/>
        </authorList>
    </citation>
    <scope>NUCLEOTIDE SEQUENCE [LARGE SCALE GENOMIC DNA]</scope>
    <source>
        <strain evidence="2">AR-01</strain>
    </source>
</reference>
<feature type="compositionally biased region" description="Polar residues" evidence="1">
    <location>
        <begin position="74"/>
        <end position="86"/>
    </location>
</feature>
<evidence type="ECO:0000313" key="3">
    <source>
        <dbReference type="Proteomes" id="UP000823775"/>
    </source>
</evidence>
<evidence type="ECO:0000256" key="1">
    <source>
        <dbReference type="SAM" id="MobiDB-lite"/>
    </source>
</evidence>
<comment type="caution">
    <text evidence="2">The sequence shown here is derived from an EMBL/GenBank/DDBJ whole genome shotgun (WGS) entry which is preliminary data.</text>
</comment>
<feature type="region of interest" description="Disordered" evidence="1">
    <location>
        <begin position="52"/>
        <end position="88"/>
    </location>
</feature>
<keyword evidence="3" id="KW-1185">Reference proteome</keyword>
<accession>A0ABS8T3L0</accession>
<protein>
    <submittedName>
        <fullName evidence="2">Uncharacterized protein</fullName>
    </submittedName>
</protein>
<evidence type="ECO:0000313" key="2">
    <source>
        <dbReference type="EMBL" id="MCD7465234.1"/>
    </source>
</evidence>
<organism evidence="2 3">
    <name type="scientific">Datura stramonium</name>
    <name type="common">Jimsonweed</name>
    <name type="synonym">Common thornapple</name>
    <dbReference type="NCBI Taxonomy" id="4076"/>
    <lineage>
        <taxon>Eukaryota</taxon>
        <taxon>Viridiplantae</taxon>
        <taxon>Streptophyta</taxon>
        <taxon>Embryophyta</taxon>
        <taxon>Tracheophyta</taxon>
        <taxon>Spermatophyta</taxon>
        <taxon>Magnoliopsida</taxon>
        <taxon>eudicotyledons</taxon>
        <taxon>Gunneridae</taxon>
        <taxon>Pentapetalae</taxon>
        <taxon>asterids</taxon>
        <taxon>lamiids</taxon>
        <taxon>Solanales</taxon>
        <taxon>Solanaceae</taxon>
        <taxon>Solanoideae</taxon>
        <taxon>Datureae</taxon>
        <taxon>Datura</taxon>
    </lineage>
</organism>
<dbReference type="EMBL" id="JACEIK010001030">
    <property type="protein sequence ID" value="MCD7465234.1"/>
    <property type="molecule type" value="Genomic_DNA"/>
</dbReference>